<feature type="region of interest" description="Disordered" evidence="7">
    <location>
        <begin position="75"/>
        <end position="119"/>
    </location>
</feature>
<keyword evidence="3 5" id="KW-0597">Phosphoprotein</keyword>
<dbReference type="SUPFAM" id="SSF54285">
    <property type="entry name" value="MoaD/ThiS"/>
    <property type="match status" value="1"/>
</dbReference>
<dbReference type="GO" id="GO:0006777">
    <property type="term" value="P:Mo-molybdopterin cofactor biosynthetic process"/>
    <property type="evidence" value="ECO:0007669"/>
    <property type="project" value="UniProtKB-UniRule"/>
</dbReference>
<gene>
    <name evidence="5" type="primary">cnxG</name>
    <name evidence="8" type="ORF">B0T23DRAFT_352518</name>
</gene>
<keyword evidence="9" id="KW-1185">Reference proteome</keyword>
<dbReference type="EMBL" id="JAULSX010000002">
    <property type="protein sequence ID" value="KAK3497002.1"/>
    <property type="molecule type" value="Genomic_DNA"/>
</dbReference>
<dbReference type="InterPro" id="IPR028133">
    <property type="entry name" value="Dynamitin"/>
</dbReference>
<feature type="region of interest" description="Disordered" evidence="7">
    <location>
        <begin position="139"/>
        <end position="164"/>
    </location>
</feature>
<evidence type="ECO:0000256" key="4">
    <source>
        <dbReference type="ARBA" id="ARBA00023150"/>
    </source>
</evidence>
<organism evidence="8 9">
    <name type="scientific">Neurospora hispaniola</name>
    <dbReference type="NCBI Taxonomy" id="588809"/>
    <lineage>
        <taxon>Eukaryota</taxon>
        <taxon>Fungi</taxon>
        <taxon>Dikarya</taxon>
        <taxon>Ascomycota</taxon>
        <taxon>Pezizomycotina</taxon>
        <taxon>Sordariomycetes</taxon>
        <taxon>Sordariomycetidae</taxon>
        <taxon>Sordariales</taxon>
        <taxon>Sordariaceae</taxon>
        <taxon>Neurospora</taxon>
    </lineage>
</organism>
<evidence type="ECO:0000256" key="6">
    <source>
        <dbReference type="SAM" id="Coils"/>
    </source>
</evidence>
<evidence type="ECO:0000256" key="5">
    <source>
        <dbReference type="HAMAP-Rule" id="MF_03051"/>
    </source>
</evidence>
<comment type="subcellular location">
    <subcellularLocation>
        <location evidence="1 5">Cytoplasm</location>
    </subcellularLocation>
</comment>
<feature type="region of interest" description="Disordered" evidence="7">
    <location>
        <begin position="1"/>
        <end position="55"/>
    </location>
</feature>
<evidence type="ECO:0000256" key="3">
    <source>
        <dbReference type="ARBA" id="ARBA00022553"/>
    </source>
</evidence>
<keyword evidence="5" id="KW-0547">Nucleotide-binding</keyword>
<comment type="pathway">
    <text evidence="5">Cofactor biosynthesis; molybdopterin biosynthesis.</text>
</comment>
<evidence type="ECO:0000256" key="2">
    <source>
        <dbReference type="ARBA" id="ARBA00022490"/>
    </source>
</evidence>
<dbReference type="Gene3D" id="3.10.20.30">
    <property type="match status" value="1"/>
</dbReference>
<dbReference type="Pfam" id="PF04912">
    <property type="entry name" value="Dynamitin"/>
    <property type="match status" value="1"/>
</dbReference>
<dbReference type="HAMAP" id="MF_03051">
    <property type="entry name" value="MOCS2A"/>
    <property type="match status" value="1"/>
</dbReference>
<dbReference type="GO" id="GO:0007017">
    <property type="term" value="P:microtubule-based process"/>
    <property type="evidence" value="ECO:0007669"/>
    <property type="project" value="InterPro"/>
</dbReference>
<sequence length="542" mass="59290">MASNRKYAALPDLDSAPDIYETPELTDDNSTVPPTTVRSPSDNEFDEEEDDSAAISRSRLRIDEARSRFMPAAVDASDVDFSDRLSSKRKSYKTASRRQRILEDGTEELGDLSDEDGAENLARKLARLKREIEEAKEEYEKQKAAAEQPKAETAGQDEEEIESLSRTLDEMSKLDDLLAPRTAPAGPAKSVRIDEGPLEATEGFASYTVTYAPTYEETHALAKAADFDHRLVILEKALGVGSPEMPEFDSNGLPRAILPILETLHNQVKTLSEASTSSLDSITRRVRTLAQEAENLEKARKNAKAAHEALASTGATPVMDPTAAEDSELTAKINALYGTIPTIENLTPLLPPLLDRLRSLRVIHSDAATASETLARLEAKQADMAGDIQQWKEGLEKVEAAMKDGDAAMYIDVSIITKISDYPATNHFVLHLHDPFAFKKANKAHAPKPPKGHFNILYFATASSHTGKDMEALPAPLPLGKLFDTLEERYQGIRETVLDHSLVTINLGYVDMPSSEDEDGEDNAVVIQEGDEVAIIPPVSSG</sequence>
<comment type="similarity">
    <text evidence="5">Belongs to the MoaD family. MOCS2A subfamily.</text>
</comment>
<dbReference type="AlphaFoldDB" id="A0AAJ0MTH3"/>
<dbReference type="InterPro" id="IPR003749">
    <property type="entry name" value="ThiS/MoaD-like"/>
</dbReference>
<feature type="compositionally biased region" description="Acidic residues" evidence="7">
    <location>
        <begin position="43"/>
        <end position="52"/>
    </location>
</feature>
<comment type="PTM">
    <text evidence="5">C-terminal thiocarboxylation occurs in 2 steps, it is first acyl-adenylated (-COAMP) via the hesA/moeB/thiF part of UBA4, then thiocarboxylated (-COSH) via the rhodanese domain of UBA4.</text>
</comment>
<dbReference type="Proteomes" id="UP001285908">
    <property type="component" value="Unassembled WGS sequence"/>
</dbReference>
<comment type="subunit">
    <text evidence="5">Heterotetramer; composed of 2 small (MOCS2A) and 2 large (MOCS2B) subunits.</text>
</comment>
<feature type="compositionally biased region" description="Acidic residues" evidence="7">
    <location>
        <begin position="104"/>
        <end position="118"/>
    </location>
</feature>
<evidence type="ECO:0000256" key="7">
    <source>
        <dbReference type="SAM" id="MobiDB-lite"/>
    </source>
</evidence>
<keyword evidence="6" id="KW-0175">Coiled coil</keyword>
<comment type="function">
    <text evidence="5">Acts as a sulfur carrier required for molybdopterin biosynthesis. Component of the molybdopterin synthase complex that catalyzes the conversion of precursor Z into molybdopterin by mediating the incorporation of 2 sulfur atoms into precursor Z to generate a dithiolene group. In the complex, serves as sulfur donor by being thiocarboxylated (-COSH) at its C-terminus by UBA4. After interaction with MOCS2B, the sulfur is then transferred to precursor Z to form molybdopterin.</text>
</comment>
<dbReference type="GO" id="GO:0005869">
    <property type="term" value="C:dynactin complex"/>
    <property type="evidence" value="ECO:0007669"/>
    <property type="project" value="InterPro"/>
</dbReference>
<evidence type="ECO:0000313" key="8">
    <source>
        <dbReference type="EMBL" id="KAK3497002.1"/>
    </source>
</evidence>
<reference evidence="8 9" key="1">
    <citation type="journal article" date="2023" name="Mol. Phylogenet. Evol.">
        <title>Genome-scale phylogeny and comparative genomics of the fungal order Sordariales.</title>
        <authorList>
            <person name="Hensen N."/>
            <person name="Bonometti L."/>
            <person name="Westerberg I."/>
            <person name="Brannstrom I.O."/>
            <person name="Guillou S."/>
            <person name="Cros-Aarteil S."/>
            <person name="Calhoun S."/>
            <person name="Haridas S."/>
            <person name="Kuo A."/>
            <person name="Mondo S."/>
            <person name="Pangilinan J."/>
            <person name="Riley R."/>
            <person name="LaButti K."/>
            <person name="Andreopoulos B."/>
            <person name="Lipzen A."/>
            <person name="Chen C."/>
            <person name="Yan M."/>
            <person name="Daum C."/>
            <person name="Ng V."/>
            <person name="Clum A."/>
            <person name="Steindorff A."/>
            <person name="Ohm R.A."/>
            <person name="Martin F."/>
            <person name="Silar P."/>
            <person name="Natvig D.O."/>
            <person name="Lalanne C."/>
            <person name="Gautier V."/>
            <person name="Ament-Velasquez S.L."/>
            <person name="Kruys A."/>
            <person name="Hutchinson M.I."/>
            <person name="Powell A.J."/>
            <person name="Barry K."/>
            <person name="Miller A.N."/>
            <person name="Grigoriev I.V."/>
            <person name="Debuchy R."/>
            <person name="Gladieux P."/>
            <person name="Hiltunen Thoren M."/>
            <person name="Johannesson H."/>
        </authorList>
    </citation>
    <scope>NUCLEOTIDE SEQUENCE [LARGE SCALE GENOMIC DNA]</scope>
    <source>
        <strain evidence="8 9">FGSC 10403</strain>
    </source>
</reference>
<dbReference type="GO" id="GO:0000166">
    <property type="term" value="F:nucleotide binding"/>
    <property type="evidence" value="ECO:0007669"/>
    <property type="project" value="UniProtKB-KW"/>
</dbReference>
<evidence type="ECO:0000313" key="9">
    <source>
        <dbReference type="Proteomes" id="UP001285908"/>
    </source>
</evidence>
<feature type="modified residue" description="Glycyl adenylate; alternate" evidence="5">
    <location>
        <position position="542"/>
    </location>
</feature>
<feature type="coiled-coil region" evidence="6">
    <location>
        <begin position="279"/>
        <end position="313"/>
    </location>
</feature>
<dbReference type="InterPro" id="IPR012675">
    <property type="entry name" value="Beta-grasp_dom_sf"/>
</dbReference>
<keyword evidence="4 5" id="KW-0501">Molybdenum cofactor biosynthesis</keyword>
<proteinExistence type="inferred from homology"/>
<feature type="compositionally biased region" description="Polar residues" evidence="7">
    <location>
        <begin position="28"/>
        <end position="40"/>
    </location>
</feature>
<feature type="compositionally biased region" description="Basic residues" evidence="7">
    <location>
        <begin position="87"/>
        <end position="99"/>
    </location>
</feature>
<evidence type="ECO:0000256" key="1">
    <source>
        <dbReference type="ARBA" id="ARBA00004496"/>
    </source>
</evidence>
<dbReference type="GO" id="GO:0030366">
    <property type="term" value="F:molybdopterin synthase activity"/>
    <property type="evidence" value="ECO:0007669"/>
    <property type="project" value="UniProtKB-UniRule"/>
</dbReference>
<comment type="caution">
    <text evidence="8">The sequence shown here is derived from an EMBL/GenBank/DDBJ whole genome shotgun (WGS) entry which is preliminary data.</text>
</comment>
<dbReference type="CDD" id="cd00754">
    <property type="entry name" value="Ubl_MoaD"/>
    <property type="match status" value="1"/>
</dbReference>
<dbReference type="InterPro" id="IPR028887">
    <property type="entry name" value="MOCS2A_euk"/>
</dbReference>
<feature type="modified residue" description="1-thioglycine; alternate" evidence="5">
    <location>
        <position position="542"/>
    </location>
</feature>
<keyword evidence="2 5" id="KW-0963">Cytoplasm</keyword>
<dbReference type="InterPro" id="IPR016155">
    <property type="entry name" value="Mopterin_synth/thiamin_S_b"/>
</dbReference>
<name>A0AAJ0MTH3_9PEZI</name>
<accession>A0AAJ0MTH3</accession>
<dbReference type="GO" id="GO:1990140">
    <property type="term" value="C:molybdopterin synthase complex"/>
    <property type="evidence" value="ECO:0007669"/>
    <property type="project" value="UniProtKB-UniRule"/>
</dbReference>
<protein>
    <recommendedName>
        <fullName evidence="5">Molybdopterin synthase sulfur carrier subunit</fullName>
    </recommendedName>
    <alternativeName>
        <fullName evidence="5">Common component for nitrate reductase and xanthine dehydrogenase protein G</fullName>
    </alternativeName>
    <alternativeName>
        <fullName evidence="5">Molybdenum cofactor synthesis protein 2 small subunit</fullName>
    </alternativeName>
    <alternativeName>
        <fullName evidence="5">Molybdenum cofactor synthesis protein 2A</fullName>
    </alternativeName>
    <alternativeName>
        <fullName evidence="5">Sulfur carrier protein MOCS2A</fullName>
        <shortName evidence="5">MOCS2A</shortName>
    </alternativeName>
</protein>
<dbReference type="PANTHER" id="PTHR15346">
    <property type="entry name" value="DYNACTIN SUBUNIT"/>
    <property type="match status" value="1"/>
</dbReference>
<dbReference type="Pfam" id="PF02597">
    <property type="entry name" value="ThiS"/>
    <property type="match status" value="1"/>
</dbReference>